<dbReference type="Proteomes" id="UP000253083">
    <property type="component" value="Unassembled WGS sequence"/>
</dbReference>
<name>A0A395JI39_9GAMM</name>
<dbReference type="InterPro" id="IPR004843">
    <property type="entry name" value="Calcineurin-like_PHP"/>
</dbReference>
<keyword evidence="3" id="KW-1185">Reference proteome</keyword>
<evidence type="ECO:0000313" key="3">
    <source>
        <dbReference type="Proteomes" id="UP000253083"/>
    </source>
</evidence>
<accession>A0A395JI39</accession>
<organism evidence="2 3">
    <name type="scientific">Arenicella xantha</name>
    <dbReference type="NCBI Taxonomy" id="644221"/>
    <lineage>
        <taxon>Bacteria</taxon>
        <taxon>Pseudomonadati</taxon>
        <taxon>Pseudomonadota</taxon>
        <taxon>Gammaproteobacteria</taxon>
        <taxon>Arenicellales</taxon>
        <taxon>Arenicellaceae</taxon>
        <taxon>Arenicella</taxon>
    </lineage>
</organism>
<dbReference type="GO" id="GO:0016787">
    <property type="term" value="F:hydrolase activity"/>
    <property type="evidence" value="ECO:0007669"/>
    <property type="project" value="InterPro"/>
</dbReference>
<dbReference type="OrthoDB" id="9784378at2"/>
<comment type="caution">
    <text evidence="2">The sequence shown here is derived from an EMBL/GenBank/DDBJ whole genome shotgun (WGS) entry which is preliminary data.</text>
</comment>
<evidence type="ECO:0000313" key="2">
    <source>
        <dbReference type="EMBL" id="RBP49797.1"/>
    </source>
</evidence>
<dbReference type="SUPFAM" id="SSF56300">
    <property type="entry name" value="Metallo-dependent phosphatases"/>
    <property type="match status" value="1"/>
</dbReference>
<dbReference type="Gene3D" id="3.60.21.10">
    <property type="match status" value="1"/>
</dbReference>
<proteinExistence type="predicted"/>
<dbReference type="AlphaFoldDB" id="A0A395JI39"/>
<gene>
    <name evidence="2" type="ORF">DFR28_103227</name>
</gene>
<dbReference type="EMBL" id="QNRT01000003">
    <property type="protein sequence ID" value="RBP49797.1"/>
    <property type="molecule type" value="Genomic_DNA"/>
</dbReference>
<evidence type="ECO:0000259" key="1">
    <source>
        <dbReference type="Pfam" id="PF00149"/>
    </source>
</evidence>
<dbReference type="InParanoid" id="A0A395JI39"/>
<dbReference type="RefSeq" id="WP_113954793.1">
    <property type="nucleotide sequence ID" value="NZ_QNRT01000003.1"/>
</dbReference>
<sequence length="401" mass="44726">MTTRRNFLVSGAVLATGLGYCYQRGLRYPRLSFEPRALSSNLNQPEAAITLADAISLPDLDRLAFRAIAPSPKITLELNTSSLHFSLNNVVKTATLNIQTSGNSTVEEEVQGITRILSINGQAGQTIDLQWHANLDDGLDFAIIGDTGGGQELDWCLQRASEIDAQFLLHLGDFNYTDGEYTRAIEQFHQAPLPCYVTIGNHDFNDSGLVYSHFLRNIGPLNNYFELAGTRFINIDTAADFFPAQAGLRGNMLRSLSRTSWHGDNSLLFTHSPLRDPRPMDDHEVGGINEVAWLSDMATKIDAENLLCGHVHHSAELDINGLHQWTIGEGLGHEDLIHQQQVASMLMGRVEPGRPVDYRWIDLAMPWRFHTSPTHAAKLTRDKRTPQLEWYKSILSSTQPI</sequence>
<dbReference type="Pfam" id="PF00149">
    <property type="entry name" value="Metallophos"/>
    <property type="match status" value="1"/>
</dbReference>
<feature type="domain" description="Calcineurin-like phosphoesterase" evidence="1">
    <location>
        <begin position="141"/>
        <end position="313"/>
    </location>
</feature>
<dbReference type="InterPro" id="IPR029052">
    <property type="entry name" value="Metallo-depent_PP-like"/>
</dbReference>
<reference evidence="2 3" key="1">
    <citation type="submission" date="2018-06" db="EMBL/GenBank/DDBJ databases">
        <title>Genomic Encyclopedia of Type Strains, Phase IV (KMG-IV): sequencing the most valuable type-strain genomes for metagenomic binning, comparative biology and taxonomic classification.</title>
        <authorList>
            <person name="Goeker M."/>
        </authorList>
    </citation>
    <scope>NUCLEOTIDE SEQUENCE [LARGE SCALE GENOMIC DNA]</scope>
    <source>
        <strain evidence="2 3">DSM 24032</strain>
    </source>
</reference>
<protein>
    <submittedName>
        <fullName evidence="2">Calcineurin-like phosphoesterase family protein</fullName>
    </submittedName>
</protein>